<evidence type="ECO:0000256" key="7">
    <source>
        <dbReference type="ARBA" id="ARBA00022989"/>
    </source>
</evidence>
<feature type="transmembrane region" description="Helical" evidence="13">
    <location>
        <begin position="42"/>
        <end position="63"/>
    </location>
</feature>
<feature type="transmembrane region" description="Helical" evidence="13">
    <location>
        <begin position="105"/>
        <end position="123"/>
    </location>
</feature>
<proteinExistence type="predicted"/>
<evidence type="ECO:0000256" key="9">
    <source>
        <dbReference type="ARBA" id="ARBA00023136"/>
    </source>
</evidence>
<keyword evidence="4 13" id="KW-0812">Transmembrane</keyword>
<keyword evidence="10" id="KW-0407">Ion channel</keyword>
<keyword evidence="7 13" id="KW-1133">Transmembrane helix</keyword>
<dbReference type="InterPro" id="IPR027359">
    <property type="entry name" value="Volt_channel_dom_sf"/>
</dbReference>
<evidence type="ECO:0000256" key="11">
    <source>
        <dbReference type="ARBA" id="ARBA00034430"/>
    </source>
</evidence>
<keyword evidence="6" id="KW-0630">Potassium</keyword>
<comment type="caution">
    <text evidence="16">The sequence shown here is derived from an EMBL/GenBank/DDBJ whole genome shotgun (WGS) entry which is preliminary data.</text>
</comment>
<evidence type="ECO:0000256" key="1">
    <source>
        <dbReference type="ARBA" id="ARBA00004141"/>
    </source>
</evidence>
<evidence type="ECO:0000256" key="6">
    <source>
        <dbReference type="ARBA" id="ARBA00022958"/>
    </source>
</evidence>
<dbReference type="VEuPathDB" id="FungiDB:AeMF1_013465"/>
<dbReference type="Proteomes" id="UP000481153">
    <property type="component" value="Unassembled WGS sequence"/>
</dbReference>
<feature type="transmembrane region" description="Helical" evidence="13">
    <location>
        <begin position="258"/>
        <end position="277"/>
    </location>
</feature>
<feature type="compositionally biased region" description="Basic residues" evidence="12">
    <location>
        <begin position="592"/>
        <end position="604"/>
    </location>
</feature>
<protein>
    <submittedName>
        <fullName evidence="16">Uncharacterized protein</fullName>
    </submittedName>
</protein>
<evidence type="ECO:0000259" key="15">
    <source>
        <dbReference type="Pfam" id="PF22614"/>
    </source>
</evidence>
<dbReference type="EMBL" id="VJMJ01000127">
    <property type="protein sequence ID" value="KAF0732987.1"/>
    <property type="molecule type" value="Genomic_DNA"/>
</dbReference>
<comment type="subcellular location">
    <subcellularLocation>
        <location evidence="1">Membrane</location>
        <topology evidence="1">Multi-pass membrane protein</topology>
    </subcellularLocation>
</comment>
<dbReference type="InterPro" id="IPR013099">
    <property type="entry name" value="K_chnl_dom"/>
</dbReference>
<organism evidence="16 17">
    <name type="scientific">Aphanomyces euteiches</name>
    <dbReference type="NCBI Taxonomy" id="100861"/>
    <lineage>
        <taxon>Eukaryota</taxon>
        <taxon>Sar</taxon>
        <taxon>Stramenopiles</taxon>
        <taxon>Oomycota</taxon>
        <taxon>Saprolegniomycetes</taxon>
        <taxon>Saprolegniales</taxon>
        <taxon>Verrucalvaceae</taxon>
        <taxon>Aphanomyces</taxon>
    </lineage>
</organism>
<feature type="domain" description="RCK N-terminal" evidence="15">
    <location>
        <begin position="643"/>
        <end position="747"/>
    </location>
</feature>
<sequence length="940" mass="105702">MSLYKANSPMVDPRVGSSWILARQPGESIRVWVARNLELSQFFRVVDALMVVFSFIMVEFFLYTNWSSYSIDLEPAIQTASNFIGTFFTLDYVIRVYAAPLRLEYVRSVFAIVDFIGVASAWIEICVTNEVMTTLKTDLTGRQFLSMLQVMKSLRILRAYRLLRFTSSIVQRQMLATLLTVVCMIIAVAGALQNLELCPSNCPDVCIPLYRNDTMACSDVEISFGPLLNTTCPAFVNYTLANITGVAAAPTNCCRCQVYRFLDWIYFVVVTISTLGYGDISPKTAMGRAATATLIMMMFVLVPIQVNKLVDVISQHSRYNKAYSGRNDTHGVITAQHLDVPTLRTFLHQFFHPQNRNWNERIIVLYAQEPSPDMTKLIHAYEPRVTYIVGSAMQETDLRRAAVPTSAVCYILTSQYDKSDRADQMCSILTTAFRVMNPTVPIFTQVIRSTSVSYCTMSGASNVVCVQKLKMSLLALSCGAVQKIFRVAIPRSFSGLTYLELVMFLFNNLQVITIAMEVADSIQLNPMDFKLGQAADPTLCCTVYVIAPSLEVVDRIAEYPLEQIRVFRQTLRKMERHRENASTGVSPEKAKSKGHGHHHRHKKRTLGGHLYSSTVKMNLDDPTLDSGKAYDLFMEKEVPPVLERHIVIVGLPFSLEDLIEPLRNKGESHVVVILSPVKLSRADFESLDHRDHTYFALGSPLSSFDLQRVSITSASSVIVLSSVAGKENFFDENMVDANAITCVRFIIEASNLRHRHPPNLVVELARHTNVRFLSLIVKTESRRERRLSDHFNDFIQEYEDDLLGQDDDDVQIAHICEPAYASGRVCVNGLVEALMSECYRSPNLPSIIDAMLHGQDSEYDKLQLFQVPCPKVLVGKSFGESFRRLLRLNYICIGCWHSDNGHAGPKATPAYVHTNPKPETELHAKDLLYIVGKPTSTIDI</sequence>
<keyword evidence="8" id="KW-0406">Ion transport</keyword>
<keyword evidence="9 13" id="KW-0472">Membrane</keyword>
<evidence type="ECO:0000256" key="5">
    <source>
        <dbReference type="ARBA" id="ARBA00022826"/>
    </source>
</evidence>
<feature type="domain" description="Potassium channel" evidence="14">
    <location>
        <begin position="257"/>
        <end position="314"/>
    </location>
</feature>
<evidence type="ECO:0000256" key="13">
    <source>
        <dbReference type="SAM" id="Phobius"/>
    </source>
</evidence>
<accession>A0A6G0WZE1</accession>
<evidence type="ECO:0000256" key="12">
    <source>
        <dbReference type="SAM" id="MobiDB-lite"/>
    </source>
</evidence>
<dbReference type="InterPro" id="IPR003148">
    <property type="entry name" value="RCK_N"/>
</dbReference>
<keyword evidence="5" id="KW-0631">Potassium channel</keyword>
<evidence type="ECO:0000256" key="10">
    <source>
        <dbReference type="ARBA" id="ARBA00023303"/>
    </source>
</evidence>
<evidence type="ECO:0000256" key="3">
    <source>
        <dbReference type="ARBA" id="ARBA00022538"/>
    </source>
</evidence>
<feature type="transmembrane region" description="Helical" evidence="13">
    <location>
        <begin position="75"/>
        <end position="93"/>
    </location>
</feature>
<dbReference type="Gene3D" id="3.40.50.720">
    <property type="entry name" value="NAD(P)-binding Rossmann-like Domain"/>
    <property type="match status" value="2"/>
</dbReference>
<dbReference type="Pfam" id="PF07885">
    <property type="entry name" value="Ion_trans_2"/>
    <property type="match status" value="1"/>
</dbReference>
<feature type="transmembrane region" description="Helical" evidence="13">
    <location>
        <begin position="289"/>
        <end position="306"/>
    </location>
</feature>
<evidence type="ECO:0000256" key="8">
    <source>
        <dbReference type="ARBA" id="ARBA00023065"/>
    </source>
</evidence>
<dbReference type="AlphaFoldDB" id="A0A6G0WZE1"/>
<dbReference type="SUPFAM" id="SSF81324">
    <property type="entry name" value="Voltage-gated potassium channels"/>
    <property type="match status" value="1"/>
</dbReference>
<evidence type="ECO:0000313" key="16">
    <source>
        <dbReference type="EMBL" id="KAF0732987.1"/>
    </source>
</evidence>
<comment type="catalytic activity">
    <reaction evidence="11">
        <text>K(+)(in) = K(+)(out)</text>
        <dbReference type="Rhea" id="RHEA:29463"/>
        <dbReference type="ChEBI" id="CHEBI:29103"/>
    </reaction>
</comment>
<keyword evidence="17" id="KW-1185">Reference proteome</keyword>
<dbReference type="InterPro" id="IPR047871">
    <property type="entry name" value="K_chnl_Slo-like"/>
</dbReference>
<feature type="region of interest" description="Disordered" evidence="12">
    <location>
        <begin position="577"/>
        <end position="604"/>
    </location>
</feature>
<evidence type="ECO:0000259" key="14">
    <source>
        <dbReference type="Pfam" id="PF07885"/>
    </source>
</evidence>
<reference evidence="16 17" key="1">
    <citation type="submission" date="2019-07" db="EMBL/GenBank/DDBJ databases">
        <title>Genomics analysis of Aphanomyces spp. identifies a new class of oomycete effector associated with host adaptation.</title>
        <authorList>
            <person name="Gaulin E."/>
        </authorList>
    </citation>
    <scope>NUCLEOTIDE SEQUENCE [LARGE SCALE GENOMIC DNA]</scope>
    <source>
        <strain evidence="16 17">ATCC 201684</strain>
    </source>
</reference>
<dbReference type="Gene3D" id="1.10.287.70">
    <property type="match status" value="1"/>
</dbReference>
<dbReference type="PANTHER" id="PTHR10027">
    <property type="entry name" value="CALCIUM-ACTIVATED POTASSIUM CHANNEL ALPHA CHAIN"/>
    <property type="match status" value="1"/>
</dbReference>
<dbReference type="Gene3D" id="1.20.120.350">
    <property type="entry name" value="Voltage-gated potassium channels. Chain C"/>
    <property type="match status" value="1"/>
</dbReference>
<dbReference type="GO" id="GO:0005267">
    <property type="term" value="F:potassium channel activity"/>
    <property type="evidence" value="ECO:0007669"/>
    <property type="project" value="UniProtKB-KW"/>
</dbReference>
<feature type="transmembrane region" description="Helical" evidence="13">
    <location>
        <begin position="175"/>
        <end position="192"/>
    </location>
</feature>
<evidence type="ECO:0000313" key="17">
    <source>
        <dbReference type="Proteomes" id="UP000481153"/>
    </source>
</evidence>
<evidence type="ECO:0000256" key="2">
    <source>
        <dbReference type="ARBA" id="ARBA00022448"/>
    </source>
</evidence>
<evidence type="ECO:0000256" key="4">
    <source>
        <dbReference type="ARBA" id="ARBA00022692"/>
    </source>
</evidence>
<dbReference type="Pfam" id="PF22614">
    <property type="entry name" value="Slo-like_RCK"/>
    <property type="match status" value="2"/>
</dbReference>
<gene>
    <name evidence="16" type="ORF">Ae201684_010091</name>
</gene>
<keyword evidence="2" id="KW-0813">Transport</keyword>
<feature type="domain" description="RCK N-terminal" evidence="15">
    <location>
        <begin position="329"/>
        <end position="444"/>
    </location>
</feature>
<keyword evidence="3" id="KW-0633">Potassium transport</keyword>
<dbReference type="GO" id="GO:0016020">
    <property type="term" value="C:membrane"/>
    <property type="evidence" value="ECO:0007669"/>
    <property type="project" value="UniProtKB-SubCell"/>
</dbReference>
<dbReference type="PANTHER" id="PTHR10027:SF10">
    <property type="entry name" value="SLOWPOKE 2, ISOFORM D"/>
    <property type="match status" value="1"/>
</dbReference>
<name>A0A6G0WZE1_9STRA</name>